<dbReference type="Pfam" id="PF19289">
    <property type="entry name" value="PmbA_TldD_3rd"/>
    <property type="match status" value="1"/>
</dbReference>
<protein>
    <submittedName>
        <fullName evidence="5">TldD/PmbA family protein</fullName>
    </submittedName>
</protein>
<dbReference type="InterPro" id="IPR002510">
    <property type="entry name" value="Metalloprtase-TldD/E_N"/>
</dbReference>
<dbReference type="InterPro" id="IPR047657">
    <property type="entry name" value="PmbA"/>
</dbReference>
<dbReference type="Pfam" id="PF19290">
    <property type="entry name" value="PmbA_TldD_2nd"/>
    <property type="match status" value="1"/>
</dbReference>
<gene>
    <name evidence="5" type="ORF">WAX74_19830</name>
</gene>
<comment type="similarity">
    <text evidence="1">Belongs to the peptidase U62 family.</text>
</comment>
<sequence length="447" mass="49033">MNITEFQEELLIKAKNVGFTEVEVYYERSESFQCLIFEGEIDSYETSEDAGFGLRGLYNGKMGYAYTEKIDEDSILFLIERAKANAEVLDSDDGTDIFEGSDDYAGHNFYSEELAKVQIPDKINFIKSIEKKVLTYDPRIITLNYCILQDFSGERLLINSKGLSLNEKKNGLIIFISAVVKDGEEMKTGSYIKMTRDFHSLDADEIAKEVAEEALSNLGEKSIPAGKYPIILRNDAAGSLLATFSPIFSAENTQKDQSLLKGKVGQKVATDLFTLLDDPFHPDAVAGSNFDGEGVATKRRIIVSNGILETLLHNRKTAKIEGSETTGHAHKPSYKSTLTVAPLNMYIAPGKRTKEDLISTLTEGVLITGLSGLHSGTNEISGDFSIAATGFHIKDGKISSAIKQMTIAGNFFDLIKDIEEIGSDLHFLPGGYGSPSLHVKELSVTVD</sequence>
<evidence type="ECO:0000259" key="2">
    <source>
        <dbReference type="Pfam" id="PF01523"/>
    </source>
</evidence>
<evidence type="ECO:0000259" key="4">
    <source>
        <dbReference type="Pfam" id="PF19290"/>
    </source>
</evidence>
<dbReference type="Pfam" id="PF01523">
    <property type="entry name" value="PmbA_TldD_1st"/>
    <property type="match status" value="1"/>
</dbReference>
<evidence type="ECO:0000259" key="3">
    <source>
        <dbReference type="Pfam" id="PF19289"/>
    </source>
</evidence>
<dbReference type="SUPFAM" id="SSF111283">
    <property type="entry name" value="Putative modulator of DNA gyrase, PmbA/TldD"/>
    <property type="match status" value="1"/>
</dbReference>
<name>A0ABU8FA12_9BACI</name>
<feature type="domain" description="Metalloprotease TldD/E N-terminal" evidence="2">
    <location>
        <begin position="22"/>
        <end position="86"/>
    </location>
</feature>
<evidence type="ECO:0000313" key="6">
    <source>
        <dbReference type="Proteomes" id="UP001364890"/>
    </source>
</evidence>
<dbReference type="InterPro" id="IPR045569">
    <property type="entry name" value="Metalloprtase-TldD/E_C"/>
</dbReference>
<dbReference type="RefSeq" id="WP_336499404.1">
    <property type="nucleotide sequence ID" value="NZ_JBAWSY010000030.1"/>
</dbReference>
<feature type="domain" description="Metalloprotease TldD/E C-terminal" evidence="3">
    <location>
        <begin position="226"/>
        <end position="445"/>
    </location>
</feature>
<evidence type="ECO:0000313" key="5">
    <source>
        <dbReference type="EMBL" id="MEI4771856.1"/>
    </source>
</evidence>
<feature type="domain" description="Metalloprotease TldD/E central" evidence="4">
    <location>
        <begin position="113"/>
        <end position="218"/>
    </location>
</feature>
<keyword evidence="6" id="KW-1185">Reference proteome</keyword>
<dbReference type="InterPro" id="IPR045570">
    <property type="entry name" value="Metalloprtase-TldD/E_cen_dom"/>
</dbReference>
<dbReference type="Gene3D" id="3.30.2290.10">
    <property type="entry name" value="PmbA/TldD superfamily"/>
    <property type="match status" value="1"/>
</dbReference>
<dbReference type="PANTHER" id="PTHR43421">
    <property type="entry name" value="METALLOPROTEASE PMBA"/>
    <property type="match status" value="1"/>
</dbReference>
<comment type="caution">
    <text evidence="5">The sequence shown here is derived from an EMBL/GenBank/DDBJ whole genome shotgun (WGS) entry which is preliminary data.</text>
</comment>
<accession>A0ABU8FA12</accession>
<reference evidence="5 6" key="1">
    <citation type="submission" date="2024-01" db="EMBL/GenBank/DDBJ databases">
        <title>Seven novel Bacillus-like species.</title>
        <authorList>
            <person name="Liu G."/>
        </authorList>
    </citation>
    <scope>NUCLEOTIDE SEQUENCE [LARGE SCALE GENOMIC DNA]</scope>
    <source>
        <strain evidence="5 6">FJAT-51614</strain>
    </source>
</reference>
<dbReference type="EMBL" id="JBAWSY010000030">
    <property type="protein sequence ID" value="MEI4771856.1"/>
    <property type="molecule type" value="Genomic_DNA"/>
</dbReference>
<proteinExistence type="inferred from homology"/>
<dbReference type="Proteomes" id="UP001364890">
    <property type="component" value="Unassembled WGS sequence"/>
</dbReference>
<dbReference type="InterPro" id="IPR036059">
    <property type="entry name" value="TldD/PmbA_sf"/>
</dbReference>
<dbReference type="PANTHER" id="PTHR43421:SF1">
    <property type="entry name" value="METALLOPROTEASE PMBA"/>
    <property type="match status" value="1"/>
</dbReference>
<evidence type="ECO:0000256" key="1">
    <source>
        <dbReference type="ARBA" id="ARBA00005836"/>
    </source>
</evidence>
<organism evidence="5 6">
    <name type="scientific">Psychrobacillus mangrovi</name>
    <dbReference type="NCBI Taxonomy" id="3117745"/>
    <lineage>
        <taxon>Bacteria</taxon>
        <taxon>Bacillati</taxon>
        <taxon>Bacillota</taxon>
        <taxon>Bacilli</taxon>
        <taxon>Bacillales</taxon>
        <taxon>Bacillaceae</taxon>
        <taxon>Psychrobacillus</taxon>
    </lineage>
</organism>
<dbReference type="InterPro" id="IPR035068">
    <property type="entry name" value="TldD/PmbA_N"/>
</dbReference>